<organism evidence="8 9">
    <name type="scientific">Paenibacillus amylolyticus</name>
    <dbReference type="NCBI Taxonomy" id="1451"/>
    <lineage>
        <taxon>Bacteria</taxon>
        <taxon>Bacillati</taxon>
        <taxon>Bacillota</taxon>
        <taxon>Bacilli</taxon>
        <taxon>Bacillales</taxon>
        <taxon>Paenibacillaceae</taxon>
        <taxon>Paenibacillus</taxon>
    </lineage>
</organism>
<dbReference type="GO" id="GO:0005829">
    <property type="term" value="C:cytosol"/>
    <property type="evidence" value="ECO:0007669"/>
    <property type="project" value="TreeGrafter"/>
</dbReference>
<dbReference type="PROSITE" id="PS51755">
    <property type="entry name" value="OMPR_PHOB"/>
    <property type="match status" value="1"/>
</dbReference>
<comment type="caution">
    <text evidence="8">The sequence shown here is derived from an EMBL/GenBank/DDBJ whole genome shotgun (WGS) entry which is preliminary data.</text>
</comment>
<evidence type="ECO:0000313" key="8">
    <source>
        <dbReference type="EMBL" id="MDR6722999.1"/>
    </source>
</evidence>
<dbReference type="PANTHER" id="PTHR48111:SF40">
    <property type="entry name" value="PHOSPHATE REGULON TRANSCRIPTIONAL REGULATORY PROTEIN PHOB"/>
    <property type="match status" value="1"/>
</dbReference>
<dbReference type="CDD" id="cd00383">
    <property type="entry name" value="trans_reg_C"/>
    <property type="match status" value="1"/>
</dbReference>
<evidence type="ECO:0000313" key="9">
    <source>
        <dbReference type="Proteomes" id="UP001254832"/>
    </source>
</evidence>
<dbReference type="GO" id="GO:0000156">
    <property type="term" value="F:phosphorelay response regulator activity"/>
    <property type="evidence" value="ECO:0007669"/>
    <property type="project" value="TreeGrafter"/>
</dbReference>
<evidence type="ECO:0000256" key="3">
    <source>
        <dbReference type="ARBA" id="ARBA00023015"/>
    </source>
</evidence>
<dbReference type="EMBL" id="JAVDTR010000003">
    <property type="protein sequence ID" value="MDR6722999.1"/>
    <property type="molecule type" value="Genomic_DNA"/>
</dbReference>
<evidence type="ECO:0000256" key="6">
    <source>
        <dbReference type="PROSITE-ProRule" id="PRU01091"/>
    </source>
</evidence>
<keyword evidence="5" id="KW-0804">Transcription</keyword>
<protein>
    <submittedName>
        <fullName evidence="8">DNA-binding winged helix-turn-helix (WHTH) protein</fullName>
    </submittedName>
</protein>
<keyword evidence="3" id="KW-0805">Transcription regulation</keyword>
<dbReference type="GO" id="GO:0032993">
    <property type="term" value="C:protein-DNA complex"/>
    <property type="evidence" value="ECO:0007669"/>
    <property type="project" value="TreeGrafter"/>
</dbReference>
<sequence>MSLQFEESTYTVSRRTDSVLLLAKEFALLHFLYENRGKAFTRSQLLDRVWPLEYPVERTVDDHVYRLRKKLKPWDEVRLDTVRGYGYRITLQENRSALPDNPSMYDQDMREVIQGLFRKYHLFGQGKSLLTLMNQQEALGIQMDAYYRIYIHFIQGDLEWLITTGEITFEERLYWLLIFVHALVEPAEALRLYEMALHSSALSPEQQEELRILNIIEVYAEVGQYARAKKQLQETYRVIETDEMVNFQLPVGLAELYVELWGGSAEAVEAQIAMLRSGLKDAPYLREIGRFQIMEGLWLLRQGRDREAEPRLDDGLDVLKMTLNAPLCLNSSKQVLLFMVHHRIEGRLFKKYSQLYEDIAKMYGVPRYGSLIVDEVQQFLSRQSPNRNSSDLPLI</sequence>
<dbReference type="GO" id="GO:0006355">
    <property type="term" value="P:regulation of DNA-templated transcription"/>
    <property type="evidence" value="ECO:0007669"/>
    <property type="project" value="InterPro"/>
</dbReference>
<evidence type="ECO:0000256" key="4">
    <source>
        <dbReference type="ARBA" id="ARBA00023125"/>
    </source>
</evidence>
<evidence type="ECO:0000256" key="2">
    <source>
        <dbReference type="ARBA" id="ARBA00023012"/>
    </source>
</evidence>
<dbReference type="InterPro" id="IPR039420">
    <property type="entry name" value="WalR-like"/>
</dbReference>
<dbReference type="AlphaFoldDB" id="A0AAP5H2N4"/>
<dbReference type="Gene3D" id="1.10.10.10">
    <property type="entry name" value="Winged helix-like DNA-binding domain superfamily/Winged helix DNA-binding domain"/>
    <property type="match status" value="1"/>
</dbReference>
<feature type="DNA-binding region" description="OmpR/PhoB-type" evidence="6">
    <location>
        <begin position="1"/>
        <end position="91"/>
    </location>
</feature>
<feature type="domain" description="OmpR/PhoB-type" evidence="7">
    <location>
        <begin position="1"/>
        <end position="91"/>
    </location>
</feature>
<dbReference type="InterPro" id="IPR001867">
    <property type="entry name" value="OmpR/PhoB-type_DNA-bd"/>
</dbReference>
<proteinExistence type="predicted"/>
<dbReference type="RefSeq" id="WP_310137663.1">
    <property type="nucleotide sequence ID" value="NZ_JAVDTR010000003.1"/>
</dbReference>
<dbReference type="Pfam" id="PF00486">
    <property type="entry name" value="Trans_reg_C"/>
    <property type="match status" value="1"/>
</dbReference>
<dbReference type="InterPro" id="IPR016032">
    <property type="entry name" value="Sig_transdc_resp-reg_C-effctor"/>
</dbReference>
<reference evidence="8" key="1">
    <citation type="submission" date="2023-07" db="EMBL/GenBank/DDBJ databases">
        <title>Sorghum-associated microbial communities from plants grown in Nebraska, USA.</title>
        <authorList>
            <person name="Schachtman D."/>
        </authorList>
    </citation>
    <scope>NUCLEOTIDE SEQUENCE</scope>
    <source>
        <strain evidence="8">BE80</strain>
    </source>
</reference>
<dbReference type="PANTHER" id="PTHR48111">
    <property type="entry name" value="REGULATOR OF RPOS"/>
    <property type="match status" value="1"/>
</dbReference>
<dbReference type="InterPro" id="IPR036388">
    <property type="entry name" value="WH-like_DNA-bd_sf"/>
</dbReference>
<gene>
    <name evidence="8" type="ORF">J2W91_001451</name>
</gene>
<evidence type="ECO:0000256" key="1">
    <source>
        <dbReference type="ARBA" id="ARBA00022553"/>
    </source>
</evidence>
<evidence type="ECO:0000256" key="5">
    <source>
        <dbReference type="ARBA" id="ARBA00023163"/>
    </source>
</evidence>
<evidence type="ECO:0000259" key="7">
    <source>
        <dbReference type="PROSITE" id="PS51755"/>
    </source>
</evidence>
<dbReference type="SMART" id="SM00862">
    <property type="entry name" value="Trans_reg_C"/>
    <property type="match status" value="1"/>
</dbReference>
<dbReference type="SUPFAM" id="SSF46894">
    <property type="entry name" value="C-terminal effector domain of the bipartite response regulators"/>
    <property type="match status" value="1"/>
</dbReference>
<name>A0AAP5H2N4_PAEAM</name>
<accession>A0AAP5H2N4</accession>
<keyword evidence="1" id="KW-0597">Phosphoprotein</keyword>
<dbReference type="GO" id="GO:0000976">
    <property type="term" value="F:transcription cis-regulatory region binding"/>
    <property type="evidence" value="ECO:0007669"/>
    <property type="project" value="TreeGrafter"/>
</dbReference>
<dbReference type="Proteomes" id="UP001254832">
    <property type="component" value="Unassembled WGS sequence"/>
</dbReference>
<keyword evidence="2" id="KW-0902">Two-component regulatory system</keyword>
<keyword evidence="4 6" id="KW-0238">DNA-binding</keyword>